<dbReference type="VEuPathDB" id="TriTrypDB:TvY486_1012780"/>
<reference evidence="1" key="1">
    <citation type="journal article" date="2012" name="Proc. Natl. Acad. Sci. U.S.A.">
        <title>Antigenic diversity is generated by distinct evolutionary mechanisms in African trypanosome species.</title>
        <authorList>
            <person name="Jackson A.P."/>
            <person name="Berry A."/>
            <person name="Aslett M."/>
            <person name="Allison H.C."/>
            <person name="Burton P."/>
            <person name="Vavrova-Anderson J."/>
            <person name="Brown R."/>
            <person name="Browne H."/>
            <person name="Corton N."/>
            <person name="Hauser H."/>
            <person name="Gamble J."/>
            <person name="Gilderthorp R."/>
            <person name="Marcello L."/>
            <person name="McQuillan J."/>
            <person name="Otto T.D."/>
            <person name="Quail M.A."/>
            <person name="Sanders M.J."/>
            <person name="van Tonder A."/>
            <person name="Ginger M.L."/>
            <person name="Field M.C."/>
            <person name="Barry J.D."/>
            <person name="Hertz-Fowler C."/>
            <person name="Berriman M."/>
        </authorList>
    </citation>
    <scope>NUCLEOTIDE SEQUENCE</scope>
    <source>
        <strain evidence="1">Y486</strain>
    </source>
</reference>
<protein>
    <recommendedName>
        <fullName evidence="2">Pentacotripeptide-repeat region of PRORP domain-containing protein</fullName>
    </recommendedName>
</protein>
<proteinExistence type="predicted"/>
<dbReference type="Gene3D" id="1.25.40.10">
    <property type="entry name" value="Tetratricopeptide repeat domain"/>
    <property type="match status" value="1"/>
</dbReference>
<dbReference type="PANTHER" id="PTHR47930">
    <property type="entry name" value="YALI0C12947P"/>
    <property type="match status" value="1"/>
</dbReference>
<organism evidence="1">
    <name type="scientific">Trypanosoma vivax (strain Y486)</name>
    <dbReference type="NCBI Taxonomy" id="1055687"/>
    <lineage>
        <taxon>Eukaryota</taxon>
        <taxon>Discoba</taxon>
        <taxon>Euglenozoa</taxon>
        <taxon>Kinetoplastea</taxon>
        <taxon>Metakinetoplastina</taxon>
        <taxon>Trypanosomatida</taxon>
        <taxon>Trypanosomatidae</taxon>
        <taxon>Trypanosoma</taxon>
        <taxon>Duttonella</taxon>
    </lineage>
</organism>
<dbReference type="AlphaFoldDB" id="G0U473"/>
<accession>G0U473</accession>
<sequence>MVNVGLPQLTSALYNSCVFYVKKPRLIKSNHSKLKAVGRLEARETVGGMDCVTAHAVTEGKTSLPSIVSTTSDSYSSRSAYNCSVAGIASKQAYMYRVRHGLFDDLESLASAPYAASPLRILADVLCEAMKQRVLIVEELVGDSQTDGKSVGNEMLTRFGQMVNSLSDALAIRSLLGRAVDILKEATGAVVVVGDRFSEEELQRELSDVELLMGQLRCWEELPVTNANIPSVSDQKLRRLLEWNLPSTVKVEILHALLDVCKLTGAYTLATELLDGLIKLSEIRKQLFDRRSPCDVRSEECRQLDEQVQFSSVQNELSNATFALDDVVQIAEEEARQIFRPVAAADHVSAIHSCVLRRKFDIAHALFQRFIQHSKCGVFPITAGDLTNALVGLAHSCNNSAHFSMLHELFVKSEVASAVPVSVELYTALIDAVSRAPEYPQQMSFALALYRRLRDGDLTPTSETYAALMACCASACEPTSAFAFYHESLQQCGAGSMTPTSYTNLILAYARAGYGADARTTLEVLVEAGAPLNRSAFHAALACAVTLRDAEEILQLMVSKYSIGPTPQTYAYLVRAAGANPAGVSTVLHLFDWHELVLRGTLENGSYSAETLPQGLLGECNEKRTALCTAHPASLLEQEVFTRYPMYNEAMEWALLQLRIDPSADQRLLPYIRPLLRVAQLRMNSFTEMAPQVPTVVPKQAAIAVLAADVLANVDELFVPFISHYSAVVIPYSAIVAMRRGGGWRVDGSGKKSPSYLLGDSLYRELGSEREVMLTARRTALARFLRKYSEVVHLVSLSEELMLSLDCDRYGIGIKQMVSRSAALALNLSRMDVPNATRVYAEHQCDIVLVSTDFERCGRFIVDIKKELLRRNKAQHRDTVKHAGLIDGLQRVWYHNPRTSPHWRQPEISMASLVAAA</sequence>
<gene>
    <name evidence="1" type="ORF">TVY486_1012780</name>
</gene>
<name>G0U473_TRYVY</name>
<dbReference type="EMBL" id="HE573026">
    <property type="protein sequence ID" value="CCC52235.1"/>
    <property type="molecule type" value="Genomic_DNA"/>
</dbReference>
<dbReference type="InterPro" id="IPR011990">
    <property type="entry name" value="TPR-like_helical_dom_sf"/>
</dbReference>
<dbReference type="PANTHER" id="PTHR47930:SF2">
    <property type="entry name" value="PENTATRICOPEPTIDE REPEAT PROTEIN (AFU_ORTHOLOGUE AFUA_8G04250)"/>
    <property type="match status" value="1"/>
</dbReference>
<evidence type="ECO:0000313" key="1">
    <source>
        <dbReference type="EMBL" id="CCC52235.1"/>
    </source>
</evidence>
<evidence type="ECO:0008006" key="2">
    <source>
        <dbReference type="Google" id="ProtNLM"/>
    </source>
</evidence>